<feature type="domain" description="Dyp-type peroxidase N-terminal" evidence="14">
    <location>
        <begin position="63"/>
        <end position="207"/>
    </location>
</feature>
<dbReference type="STRING" id="1214101.BN159_4599"/>
<evidence type="ECO:0000313" key="16">
    <source>
        <dbReference type="EMBL" id="CCK28978.1"/>
    </source>
</evidence>
<comment type="cofactor">
    <cofactor evidence="13">
        <name>heme b</name>
        <dbReference type="ChEBI" id="CHEBI:60344"/>
    </cofactor>
    <text evidence="13">Binds 1 heme b (iron(II)-protoporphyrin IX) group non-covalently per subunit.</text>
</comment>
<dbReference type="Proteomes" id="UP000008043">
    <property type="component" value="Chromosome"/>
</dbReference>
<keyword evidence="7 13" id="KW-0408">Iron</keyword>
<dbReference type="GO" id="GO:0005829">
    <property type="term" value="C:cytosol"/>
    <property type="evidence" value="ECO:0007669"/>
    <property type="project" value="TreeGrafter"/>
</dbReference>
<dbReference type="InterPro" id="IPR006314">
    <property type="entry name" value="Dyp_peroxidase"/>
</dbReference>
<dbReference type="AlphaFoldDB" id="K4R6J5"/>
<evidence type="ECO:0000256" key="9">
    <source>
        <dbReference type="ARBA" id="ARBA00025737"/>
    </source>
</evidence>
<dbReference type="EMBL" id="HE971709">
    <property type="protein sequence ID" value="CCK28978.1"/>
    <property type="molecule type" value="Genomic_DNA"/>
</dbReference>
<evidence type="ECO:0000256" key="6">
    <source>
        <dbReference type="ARBA" id="ARBA00023002"/>
    </source>
</evidence>
<dbReference type="RefSeq" id="WP_015659323.1">
    <property type="nucleotide sequence ID" value="NC_020504.1"/>
</dbReference>
<keyword evidence="8" id="KW-0456">Lyase</keyword>
<evidence type="ECO:0000259" key="15">
    <source>
        <dbReference type="Pfam" id="PF20628"/>
    </source>
</evidence>
<dbReference type="InterPro" id="IPR048327">
    <property type="entry name" value="Dyp_perox_N"/>
</dbReference>
<comment type="function">
    <text evidence="13">Involved in the recovery of exogenous heme iron. Extracts iron from heme while preserving the protoporphyrin ring intact.</text>
</comment>
<dbReference type="GO" id="GO:0030313">
    <property type="term" value="C:cell envelope"/>
    <property type="evidence" value="ECO:0007669"/>
    <property type="project" value="UniProtKB-SubCell"/>
</dbReference>
<dbReference type="GO" id="GO:0004601">
    <property type="term" value="F:peroxidase activity"/>
    <property type="evidence" value="ECO:0007669"/>
    <property type="project" value="UniProtKB-KW"/>
</dbReference>
<evidence type="ECO:0000256" key="4">
    <source>
        <dbReference type="ARBA" id="ARBA00022723"/>
    </source>
</evidence>
<dbReference type="NCBIfam" id="TIGR01413">
    <property type="entry name" value="Dyp_perox_fam"/>
    <property type="match status" value="1"/>
</dbReference>
<dbReference type="HOGENOM" id="CLU_039488_1_2_11"/>
<dbReference type="InterPro" id="IPR006311">
    <property type="entry name" value="TAT_signal"/>
</dbReference>
<proteinExistence type="inferred from homology"/>
<dbReference type="EC" id="1.11.1.-" evidence="13"/>
<accession>K4R6J5</accession>
<evidence type="ECO:0000256" key="8">
    <source>
        <dbReference type="ARBA" id="ARBA00023239"/>
    </source>
</evidence>
<comment type="similarity">
    <text evidence="9 13">Belongs to the DyP-type peroxidase family.</text>
</comment>
<gene>
    <name evidence="16" type="ORF">BN159_4599</name>
</gene>
<evidence type="ECO:0000256" key="12">
    <source>
        <dbReference type="ARBA" id="ARBA00048856"/>
    </source>
</evidence>
<dbReference type="PROSITE" id="PS51318">
    <property type="entry name" value="TAT"/>
    <property type="match status" value="1"/>
</dbReference>
<evidence type="ECO:0000256" key="3">
    <source>
        <dbReference type="ARBA" id="ARBA00022617"/>
    </source>
</evidence>
<dbReference type="GO" id="GO:0020037">
    <property type="term" value="F:heme binding"/>
    <property type="evidence" value="ECO:0007669"/>
    <property type="project" value="InterPro"/>
</dbReference>
<dbReference type="KEGG" id="sdv:BN159_4599"/>
<dbReference type="NCBIfam" id="TIGR01412">
    <property type="entry name" value="tat_substr_1"/>
    <property type="match status" value="1"/>
</dbReference>
<dbReference type="Pfam" id="PF04261">
    <property type="entry name" value="Dyp_perox_N"/>
    <property type="match status" value="1"/>
</dbReference>
<evidence type="ECO:0000259" key="14">
    <source>
        <dbReference type="Pfam" id="PF04261"/>
    </source>
</evidence>
<dbReference type="PROSITE" id="PS51404">
    <property type="entry name" value="DYP_PEROXIDASE"/>
    <property type="match status" value="1"/>
</dbReference>
<dbReference type="InterPro" id="IPR048328">
    <property type="entry name" value="Dyp_perox_C"/>
</dbReference>
<evidence type="ECO:0000313" key="17">
    <source>
        <dbReference type="Proteomes" id="UP000008043"/>
    </source>
</evidence>
<keyword evidence="4 13" id="KW-0479">Metal-binding</keyword>
<dbReference type="GO" id="GO:0033212">
    <property type="term" value="P:iron import into cell"/>
    <property type="evidence" value="ECO:0007669"/>
    <property type="project" value="InterPro"/>
</dbReference>
<keyword evidence="6 13" id="KW-0560">Oxidoreductase</keyword>
<dbReference type="InterPro" id="IPR006313">
    <property type="entry name" value="EfeB/EfeN"/>
</dbReference>
<comment type="subcellular location">
    <subcellularLocation>
        <location evidence="1">Cell envelope</location>
    </subcellularLocation>
</comment>
<keyword evidence="5" id="KW-0732">Signal</keyword>
<organism evidence="16 17">
    <name type="scientific">Streptomyces davaonensis (strain DSM 101723 / JCM 4913 / KCC S-0913 / 768)</name>
    <dbReference type="NCBI Taxonomy" id="1214101"/>
    <lineage>
        <taxon>Bacteria</taxon>
        <taxon>Bacillati</taxon>
        <taxon>Actinomycetota</taxon>
        <taxon>Actinomycetes</taxon>
        <taxon>Kitasatosporales</taxon>
        <taxon>Streptomycetaceae</taxon>
        <taxon>Streptomyces</taxon>
    </lineage>
</organism>
<evidence type="ECO:0000256" key="7">
    <source>
        <dbReference type="ARBA" id="ARBA00023004"/>
    </source>
</evidence>
<dbReference type="GO" id="GO:0046872">
    <property type="term" value="F:metal ion binding"/>
    <property type="evidence" value="ECO:0007669"/>
    <property type="project" value="UniProtKB-KW"/>
</dbReference>
<sequence length="413" mass="43807">MADQSNPDTPTGVTRRALLGTAGATGLALGAAGGAVGYAAAPATATPLTSLGAQEAMFHGKHQPGILQGLQARGHLIAFDLTAGAGRKEAAALLRRWSDTARRLMAGEPTGSGDTDVARDAGPSALTVTFGFGHSFFARTGLEKQRPIALDPLPDFSSDRLDKARSNGDLWVQIGADDALVAFHALRALQKDAGQAAKVRWQMNGFNRSPGATAHPMTARNLMGQIDGTRNPKPAEPDFDQRIFVPSSGEPSWMASGSYAVVRRIRMLLDDWEQLSGKEQENVIGRRKADGAPLSGGIETTEMDLEKTDRTGEPVVPINAHARISRPDQNGGAAMLRRPFSFHDGIAADGTPDAGLLFVCWQADPLRGFVTVQRKLDRGDALSKFIRHESSGLFAVPGGAAEGEYVGQRLLEA</sequence>
<dbReference type="PATRIC" id="fig|1214101.3.peg.4657"/>
<name>K4R6J5_STRDJ</name>
<reference evidence="16 17" key="1">
    <citation type="journal article" date="2012" name="J. Bacteriol.">
        <title>Genome sequence of the bacterium Streptomyces davawensis JCM 4913 and heterologous production of the unique antibiotic roseoflavin.</title>
        <authorList>
            <person name="Jankowitsch F."/>
            <person name="Schwarz J."/>
            <person name="Ruckert C."/>
            <person name="Gust B."/>
            <person name="Szczepanowski R."/>
            <person name="Blom J."/>
            <person name="Pelzer S."/>
            <person name="Kalinowski J."/>
            <person name="Mack M."/>
        </authorList>
    </citation>
    <scope>NUCLEOTIDE SEQUENCE [LARGE SCALE GENOMIC DNA]</scope>
    <source>
        <strain evidence="17">DSM 101723 / JCM 4913 / KCC S-0913 / 768</strain>
    </source>
</reference>
<feature type="domain" description="Dyp-type peroxidase C-terminal" evidence="15">
    <location>
        <begin position="218"/>
        <end position="400"/>
    </location>
</feature>
<evidence type="ECO:0000256" key="2">
    <source>
        <dbReference type="ARBA" id="ARBA00022559"/>
    </source>
</evidence>
<evidence type="ECO:0000256" key="10">
    <source>
        <dbReference type="ARBA" id="ARBA00033771"/>
    </source>
</evidence>
<dbReference type="GO" id="GO:0004325">
    <property type="term" value="F:ferrochelatase activity"/>
    <property type="evidence" value="ECO:0007669"/>
    <property type="project" value="UniProtKB-EC"/>
</dbReference>
<dbReference type="eggNOG" id="COG2837">
    <property type="taxonomic scope" value="Bacteria"/>
</dbReference>
<evidence type="ECO:0000256" key="11">
    <source>
        <dbReference type="ARBA" id="ARBA00033775"/>
    </source>
</evidence>
<dbReference type="PANTHER" id="PTHR30521">
    <property type="entry name" value="DEFERROCHELATASE/PEROXIDASE"/>
    <property type="match status" value="1"/>
</dbReference>
<dbReference type="Pfam" id="PF20628">
    <property type="entry name" value="Dyp_perox_C"/>
    <property type="match status" value="1"/>
</dbReference>
<protein>
    <recommendedName>
        <fullName evidence="10 13">Deferrochelatase</fullName>
        <ecNumber evidence="13">1.11.1.-</ecNumber>
    </recommendedName>
    <alternativeName>
        <fullName evidence="11 13">Peroxidase EfeB</fullName>
    </alternativeName>
</protein>
<evidence type="ECO:0000256" key="1">
    <source>
        <dbReference type="ARBA" id="ARBA00004196"/>
    </source>
</evidence>
<dbReference type="PANTHER" id="PTHR30521:SF4">
    <property type="entry name" value="DEFERROCHELATASE"/>
    <property type="match status" value="1"/>
</dbReference>
<keyword evidence="17" id="KW-1185">Reference proteome</keyword>
<evidence type="ECO:0000256" key="5">
    <source>
        <dbReference type="ARBA" id="ARBA00022729"/>
    </source>
</evidence>
<dbReference type="OrthoDB" id="9781066at2"/>
<evidence type="ECO:0000256" key="13">
    <source>
        <dbReference type="RuleBase" id="RU365017"/>
    </source>
</evidence>
<dbReference type="InterPro" id="IPR011008">
    <property type="entry name" value="Dimeric_a/b-barrel"/>
</dbReference>
<dbReference type="SUPFAM" id="SSF54909">
    <property type="entry name" value="Dimeric alpha+beta barrel"/>
    <property type="match status" value="1"/>
</dbReference>
<keyword evidence="3 13" id="KW-0349">Heme</keyword>
<comment type="catalytic activity">
    <reaction evidence="12">
        <text>heme b + 2 H(+) = protoporphyrin IX + Fe(2+)</text>
        <dbReference type="Rhea" id="RHEA:22584"/>
        <dbReference type="ChEBI" id="CHEBI:15378"/>
        <dbReference type="ChEBI" id="CHEBI:29033"/>
        <dbReference type="ChEBI" id="CHEBI:57306"/>
        <dbReference type="ChEBI" id="CHEBI:60344"/>
        <dbReference type="EC" id="4.98.1.1"/>
    </reaction>
    <physiologicalReaction direction="left-to-right" evidence="12">
        <dbReference type="Rhea" id="RHEA:22585"/>
    </physiologicalReaction>
</comment>
<keyword evidence="2 13" id="KW-0575">Peroxidase</keyword>